<evidence type="ECO:0000313" key="5">
    <source>
        <dbReference type="EnsemblMetazoa" id="XP_022666087"/>
    </source>
</evidence>
<dbReference type="InterPro" id="IPR003034">
    <property type="entry name" value="SAP_dom"/>
</dbReference>
<evidence type="ECO:0000256" key="1">
    <source>
        <dbReference type="ARBA" id="ARBA00022553"/>
    </source>
</evidence>
<organism evidence="5 6">
    <name type="scientific">Varroa destructor</name>
    <name type="common">Honeybee mite</name>
    <dbReference type="NCBI Taxonomy" id="109461"/>
    <lineage>
        <taxon>Eukaryota</taxon>
        <taxon>Metazoa</taxon>
        <taxon>Ecdysozoa</taxon>
        <taxon>Arthropoda</taxon>
        <taxon>Chelicerata</taxon>
        <taxon>Arachnida</taxon>
        <taxon>Acari</taxon>
        <taxon>Parasitiformes</taxon>
        <taxon>Mesostigmata</taxon>
        <taxon>Gamasina</taxon>
        <taxon>Dermanyssoidea</taxon>
        <taxon>Varroidae</taxon>
        <taxon>Varroa</taxon>
    </lineage>
</organism>
<comment type="similarity">
    <text evidence="2">Belongs to the SAP domain-containing ribonucleoprotein family.</text>
</comment>
<evidence type="ECO:0000256" key="2">
    <source>
        <dbReference type="ARBA" id="ARBA00046328"/>
    </source>
</evidence>
<dbReference type="FunCoup" id="A0A7M7KHS1">
    <property type="interactions" value="791"/>
</dbReference>
<dbReference type="Proteomes" id="UP000594260">
    <property type="component" value="Unplaced"/>
</dbReference>
<feature type="compositionally biased region" description="Basic and acidic residues" evidence="3">
    <location>
        <begin position="64"/>
        <end position="79"/>
    </location>
</feature>
<evidence type="ECO:0000259" key="4">
    <source>
        <dbReference type="PROSITE" id="PS50800"/>
    </source>
</evidence>
<dbReference type="PANTHER" id="PTHR46551">
    <property type="entry name" value="SAP DOMAIN-CONTAINING RIBONUCLEOPROTEIN"/>
    <property type="match status" value="1"/>
</dbReference>
<dbReference type="RefSeq" id="XP_022666087.1">
    <property type="nucleotide sequence ID" value="XM_022810352.1"/>
</dbReference>
<dbReference type="GO" id="GO:0016973">
    <property type="term" value="P:poly(A)+ mRNA export from nucleus"/>
    <property type="evidence" value="ECO:0007669"/>
    <property type="project" value="TreeGrafter"/>
</dbReference>
<dbReference type="PANTHER" id="PTHR46551:SF1">
    <property type="entry name" value="SAP DOMAIN-CONTAINING RIBONUCLEOPROTEIN"/>
    <property type="match status" value="1"/>
</dbReference>
<dbReference type="InterPro" id="IPR036361">
    <property type="entry name" value="SAP_dom_sf"/>
</dbReference>
<protein>
    <recommendedName>
        <fullName evidence="4">SAP domain-containing protein</fullName>
    </recommendedName>
</protein>
<dbReference type="Gene3D" id="1.10.720.30">
    <property type="entry name" value="SAP domain"/>
    <property type="match status" value="1"/>
</dbReference>
<feature type="domain" description="SAP" evidence="4">
    <location>
        <begin position="3"/>
        <end position="37"/>
    </location>
</feature>
<dbReference type="InParanoid" id="A0A7M7KHS1"/>
<dbReference type="GeneID" id="111252445"/>
<dbReference type="EnsemblMetazoa" id="XM_022810352">
    <property type="protein sequence ID" value="XP_022666087"/>
    <property type="gene ID" value="LOC111252445"/>
</dbReference>
<sequence>MDIDSMTVADLKRELKARNLTLKGAKAELAQRLKDALSQAERQISDDQLPEGELSDEGLLNEDDLLKETPDSPVKHKDVPVPTTVQQPIMEKPKAFVVSATALPVPQVVKTAAALQKEGVLQSMEDDLFSDRPEAPAAPLPVAPRVTADKLKARAARFGLLEAKLEERAKKFGTGTASKIGAAPDVDKQKLVDRAKRFGLSVGEDGRANQTRANSAATFTAVSVTNSRINNISEADLEKLRKRAERFGGNVSSVAAKMVEAEKLARRKAKFEGEVTTGSATVRNIGDSKGTENESNIVPPAPKRKPIVF</sequence>
<accession>A0A7M7KHS1</accession>
<evidence type="ECO:0000313" key="6">
    <source>
        <dbReference type="Proteomes" id="UP000594260"/>
    </source>
</evidence>
<keyword evidence="6" id="KW-1185">Reference proteome</keyword>
<dbReference type="OMA" id="MDIDSMT"/>
<feature type="compositionally biased region" description="Acidic residues" evidence="3">
    <location>
        <begin position="48"/>
        <end position="63"/>
    </location>
</feature>
<feature type="region of interest" description="Disordered" evidence="3">
    <location>
        <begin position="281"/>
        <end position="309"/>
    </location>
</feature>
<proteinExistence type="inferred from homology"/>
<feature type="region of interest" description="Disordered" evidence="3">
    <location>
        <begin position="42"/>
        <end position="86"/>
    </location>
</feature>
<dbReference type="OrthoDB" id="5837849at2759"/>
<reference evidence="5" key="1">
    <citation type="submission" date="2021-01" db="UniProtKB">
        <authorList>
            <consortium name="EnsemblMetazoa"/>
        </authorList>
    </citation>
    <scope>IDENTIFICATION</scope>
</reference>
<name>A0A7M7KHS1_VARDE</name>
<dbReference type="PROSITE" id="PS50800">
    <property type="entry name" value="SAP"/>
    <property type="match status" value="1"/>
</dbReference>
<keyword evidence="1" id="KW-0597">Phosphoprotein</keyword>
<dbReference type="Pfam" id="PF02037">
    <property type="entry name" value="SAP"/>
    <property type="match status" value="1"/>
</dbReference>
<dbReference type="AlphaFoldDB" id="A0A7M7KHS1"/>
<dbReference type="SUPFAM" id="SSF68906">
    <property type="entry name" value="SAP domain"/>
    <property type="match status" value="1"/>
</dbReference>
<dbReference type="SMART" id="SM00513">
    <property type="entry name" value="SAP"/>
    <property type="match status" value="1"/>
</dbReference>
<dbReference type="KEGG" id="vde:111252445"/>
<dbReference type="InterPro" id="IPR052240">
    <property type="entry name" value="SAP_domain_ribonucleoprotein"/>
</dbReference>
<evidence type="ECO:0000256" key="3">
    <source>
        <dbReference type="SAM" id="MobiDB-lite"/>
    </source>
</evidence>
<dbReference type="GO" id="GO:0005634">
    <property type="term" value="C:nucleus"/>
    <property type="evidence" value="ECO:0007669"/>
    <property type="project" value="TreeGrafter"/>
</dbReference>